<name>X0TN69_9ZZZZ</name>
<dbReference type="InterPro" id="IPR050463">
    <property type="entry name" value="Gfo/Idh/MocA_oxidrdct_glycsds"/>
</dbReference>
<evidence type="ECO:0000259" key="2">
    <source>
        <dbReference type="Pfam" id="PF01408"/>
    </source>
</evidence>
<dbReference type="SUPFAM" id="SSF51735">
    <property type="entry name" value="NAD(P)-binding Rossmann-fold domains"/>
    <property type="match status" value="1"/>
</dbReference>
<dbReference type="Gene3D" id="3.40.50.720">
    <property type="entry name" value="NAD(P)-binding Rossmann-like Domain"/>
    <property type="match status" value="1"/>
</dbReference>
<evidence type="ECO:0000313" key="3">
    <source>
        <dbReference type="EMBL" id="GAF88721.1"/>
    </source>
</evidence>
<comment type="caution">
    <text evidence="3">The sequence shown here is derived from an EMBL/GenBank/DDBJ whole genome shotgun (WGS) entry which is preliminary data.</text>
</comment>
<dbReference type="InterPro" id="IPR000683">
    <property type="entry name" value="Gfo/Idh/MocA-like_OxRdtase_N"/>
</dbReference>
<dbReference type="AlphaFoldDB" id="X0TN69"/>
<dbReference type="PANTHER" id="PTHR43818:SF11">
    <property type="entry name" value="BCDNA.GH03377"/>
    <property type="match status" value="1"/>
</dbReference>
<feature type="non-terminal residue" evidence="3">
    <location>
        <position position="171"/>
    </location>
</feature>
<gene>
    <name evidence="3" type="ORF">S01H1_20648</name>
</gene>
<dbReference type="Pfam" id="PF01408">
    <property type="entry name" value="GFO_IDH_MocA"/>
    <property type="match status" value="1"/>
</dbReference>
<dbReference type="GO" id="GO:0000166">
    <property type="term" value="F:nucleotide binding"/>
    <property type="evidence" value="ECO:0007669"/>
    <property type="project" value="InterPro"/>
</dbReference>
<organism evidence="3">
    <name type="scientific">marine sediment metagenome</name>
    <dbReference type="NCBI Taxonomy" id="412755"/>
    <lineage>
        <taxon>unclassified sequences</taxon>
        <taxon>metagenomes</taxon>
        <taxon>ecological metagenomes</taxon>
    </lineage>
</organism>
<feature type="domain" description="Gfo/Idh/MocA-like oxidoreductase N-terminal" evidence="2">
    <location>
        <begin position="7"/>
        <end position="121"/>
    </location>
</feature>
<dbReference type="InterPro" id="IPR036291">
    <property type="entry name" value="NAD(P)-bd_dom_sf"/>
</dbReference>
<evidence type="ECO:0000256" key="1">
    <source>
        <dbReference type="ARBA" id="ARBA00023002"/>
    </source>
</evidence>
<dbReference type="PANTHER" id="PTHR43818">
    <property type="entry name" value="BCDNA.GH03377"/>
    <property type="match status" value="1"/>
</dbReference>
<dbReference type="GO" id="GO:0016491">
    <property type="term" value="F:oxidoreductase activity"/>
    <property type="evidence" value="ECO:0007669"/>
    <property type="project" value="UniProtKB-KW"/>
</dbReference>
<accession>X0TN69</accession>
<dbReference type="Gene3D" id="3.30.360.10">
    <property type="entry name" value="Dihydrodipicolinate Reductase, domain 2"/>
    <property type="match status" value="1"/>
</dbReference>
<keyword evidence="1" id="KW-0560">Oxidoreductase</keyword>
<dbReference type="EMBL" id="BARS01011330">
    <property type="protein sequence ID" value="GAF88721.1"/>
    <property type="molecule type" value="Genomic_DNA"/>
</dbReference>
<proteinExistence type="predicted"/>
<reference evidence="3" key="1">
    <citation type="journal article" date="2014" name="Front. Microbiol.">
        <title>High frequency of phylogenetically diverse reductive dehalogenase-homologous genes in deep subseafloor sedimentary metagenomes.</title>
        <authorList>
            <person name="Kawai M."/>
            <person name="Futagami T."/>
            <person name="Toyoda A."/>
            <person name="Takaki Y."/>
            <person name="Nishi S."/>
            <person name="Hori S."/>
            <person name="Arai W."/>
            <person name="Tsubouchi T."/>
            <person name="Morono Y."/>
            <person name="Uchiyama I."/>
            <person name="Ito T."/>
            <person name="Fujiyama A."/>
            <person name="Inagaki F."/>
            <person name="Takami H."/>
        </authorList>
    </citation>
    <scope>NUCLEOTIDE SEQUENCE</scope>
    <source>
        <strain evidence="3">Expedition CK06-06</strain>
    </source>
</reference>
<sequence length="171" mass="17831">MALETTKIGVIGCGNIAPAYLRAARTFDILEVVACADVDMARARARAEEFDVPVACTPAELLDRPEIRIVVNLTPPLAHFDVAMACLKAGKCVHNEKPLAATRAEGRKLVESAAGNGLRVGCAPDTFLGAAGQTCRKLIDDGAIGTPVAAAAFLTGRGPGRWHPSRANSGL</sequence>
<protein>
    <recommendedName>
        <fullName evidence="2">Gfo/Idh/MocA-like oxidoreductase N-terminal domain-containing protein</fullName>
    </recommendedName>
</protein>